<dbReference type="AlphaFoldDB" id="K0JRV3"/>
<gene>
    <name evidence="2" type="ordered locus">BN6_01960</name>
</gene>
<evidence type="ECO:0000313" key="3">
    <source>
        <dbReference type="Proteomes" id="UP000006281"/>
    </source>
</evidence>
<protein>
    <submittedName>
        <fullName evidence="2">Uncharacterized protein</fullName>
    </submittedName>
</protein>
<keyword evidence="3" id="KW-1185">Reference proteome</keyword>
<dbReference type="STRING" id="1179773.BN6_01960"/>
<reference evidence="2 3" key="1">
    <citation type="journal article" date="2012" name="BMC Genomics">
        <title>Complete genome sequence of Saccharothrix espanaensis DSM 44229T and comparison to the other completely sequenced Pseudonocardiaceae.</title>
        <authorList>
            <person name="Strobel T."/>
            <person name="Al-Dilaimi A."/>
            <person name="Blom J."/>
            <person name="Gessner A."/>
            <person name="Kalinowski J."/>
            <person name="Luzhetska M."/>
            <person name="Puhler A."/>
            <person name="Szczepanowski R."/>
            <person name="Bechthold A."/>
            <person name="Ruckert C."/>
        </authorList>
    </citation>
    <scope>NUCLEOTIDE SEQUENCE [LARGE SCALE GENOMIC DNA]</scope>
    <source>
        <strain evidence="3">ATCC 51144 / DSM 44229 / JCM 9112 / NBRC 15066 / NRRL 15764</strain>
    </source>
</reference>
<feature type="region of interest" description="Disordered" evidence="1">
    <location>
        <begin position="20"/>
        <end position="42"/>
    </location>
</feature>
<dbReference type="HOGENOM" id="CLU_3257454_0_0_11"/>
<dbReference type="KEGG" id="sesp:BN6_01960"/>
<organism evidence="2 3">
    <name type="scientific">Saccharothrix espanaensis (strain ATCC 51144 / DSM 44229 / JCM 9112 / NBRC 15066 / NRRL 15764)</name>
    <dbReference type="NCBI Taxonomy" id="1179773"/>
    <lineage>
        <taxon>Bacteria</taxon>
        <taxon>Bacillati</taxon>
        <taxon>Actinomycetota</taxon>
        <taxon>Actinomycetes</taxon>
        <taxon>Pseudonocardiales</taxon>
        <taxon>Pseudonocardiaceae</taxon>
        <taxon>Saccharothrix</taxon>
    </lineage>
</organism>
<evidence type="ECO:0000256" key="1">
    <source>
        <dbReference type="SAM" id="MobiDB-lite"/>
    </source>
</evidence>
<accession>K0JRV3</accession>
<name>K0JRV3_SACES</name>
<sequence length="42" mass="4665">MPAAKVHRWRTAYEKARPAYPDRCEPKSGGTGAITFDEAAEE</sequence>
<dbReference type="Proteomes" id="UP000006281">
    <property type="component" value="Chromosome"/>
</dbReference>
<evidence type="ECO:0000313" key="2">
    <source>
        <dbReference type="EMBL" id="CCH27529.1"/>
    </source>
</evidence>
<dbReference type="EMBL" id="HE804045">
    <property type="protein sequence ID" value="CCH27529.1"/>
    <property type="molecule type" value="Genomic_DNA"/>
</dbReference>
<proteinExistence type="predicted"/>